<dbReference type="AlphaFoldDB" id="A0A346AWT3"/>
<evidence type="ECO:0000313" key="3">
    <source>
        <dbReference type="EMBL" id="AXL20326.1"/>
    </source>
</evidence>
<comment type="similarity">
    <text evidence="1 2">Belongs to the phD/YefM antitoxin family.</text>
</comment>
<dbReference type="InterPro" id="IPR006442">
    <property type="entry name" value="Antitoxin_Phd/YefM"/>
</dbReference>
<comment type="function">
    <text evidence="2">Antitoxin component of a type II toxin-antitoxin (TA) system.</text>
</comment>
<name>A0A346AWT3_9FIRM</name>
<evidence type="ECO:0000256" key="1">
    <source>
        <dbReference type="ARBA" id="ARBA00009981"/>
    </source>
</evidence>
<dbReference type="Gene3D" id="3.40.1620.10">
    <property type="entry name" value="YefM-like domain"/>
    <property type="match status" value="1"/>
</dbReference>
<proteinExistence type="inferred from homology"/>
<dbReference type="OrthoDB" id="9802003at2"/>
<dbReference type="Pfam" id="PF02604">
    <property type="entry name" value="PhdYeFM_antitox"/>
    <property type="match status" value="1"/>
</dbReference>
<reference evidence="3 4" key="1">
    <citation type="submission" date="2018-05" db="EMBL/GenBank/DDBJ databases">
        <title>Complete genome sequence of Megasphaera sp. AJH120T, isolated from the ceca of a chicken.</title>
        <authorList>
            <person name="Maki J."/>
            <person name="Looft T."/>
        </authorList>
    </citation>
    <scope>NUCLEOTIDE SEQUENCE [LARGE SCALE GENOMIC DNA]</scope>
    <source>
        <strain evidence="3 4">AJH120</strain>
    </source>
</reference>
<organism evidence="3 4">
    <name type="scientific">Megasphaera stantonii</name>
    <dbReference type="NCBI Taxonomy" id="2144175"/>
    <lineage>
        <taxon>Bacteria</taxon>
        <taxon>Bacillati</taxon>
        <taxon>Bacillota</taxon>
        <taxon>Negativicutes</taxon>
        <taxon>Veillonellales</taxon>
        <taxon>Veillonellaceae</taxon>
        <taxon>Megasphaera</taxon>
    </lineage>
</organism>
<protein>
    <recommendedName>
        <fullName evidence="2">Antitoxin</fullName>
    </recommendedName>
</protein>
<dbReference type="InterPro" id="IPR036165">
    <property type="entry name" value="YefM-like_sf"/>
</dbReference>
<accession>A0A346AWT3</accession>
<keyword evidence="4" id="KW-1185">Reference proteome</keyword>
<dbReference type="EMBL" id="CP029462">
    <property type="protein sequence ID" value="AXL20326.1"/>
    <property type="molecule type" value="Genomic_DNA"/>
</dbReference>
<dbReference type="Proteomes" id="UP000254337">
    <property type="component" value="Chromosome"/>
</dbReference>
<dbReference type="SUPFAM" id="SSF143120">
    <property type="entry name" value="YefM-like"/>
    <property type="match status" value="1"/>
</dbReference>
<dbReference type="RefSeq" id="WP_107195974.1">
    <property type="nucleotide sequence ID" value="NZ_CALYAU010000003.1"/>
</dbReference>
<gene>
    <name evidence="3" type="ORF">DKB62_01360</name>
</gene>
<sequence>MLHTNATSFRKNLFSLLENAVKYNECININTKIGNAVVISEDEYNSMVETLKILSNPAMKEKVMKGKDTPLSECIDESEVQW</sequence>
<evidence type="ECO:0000313" key="4">
    <source>
        <dbReference type="Proteomes" id="UP000254337"/>
    </source>
</evidence>
<evidence type="ECO:0000256" key="2">
    <source>
        <dbReference type="RuleBase" id="RU362080"/>
    </source>
</evidence>
<dbReference type="KEGG" id="meg:DKB62_01360"/>